<dbReference type="PROSITE" id="PS50835">
    <property type="entry name" value="IG_LIKE"/>
    <property type="match status" value="1"/>
</dbReference>
<dbReference type="InterPro" id="IPR007110">
    <property type="entry name" value="Ig-like_dom"/>
</dbReference>
<keyword evidence="1" id="KW-0677">Repeat</keyword>
<feature type="domain" description="Fibronectin type-III" evidence="5">
    <location>
        <begin position="81"/>
        <end position="178"/>
    </location>
</feature>
<dbReference type="SMART" id="SM00408">
    <property type="entry name" value="IGc2"/>
    <property type="match status" value="1"/>
</dbReference>
<dbReference type="Pfam" id="PF00041">
    <property type="entry name" value="fn3"/>
    <property type="match status" value="1"/>
</dbReference>
<comment type="caution">
    <text evidence="6">The sequence shown here is derived from an EMBL/GenBank/DDBJ whole genome shotgun (WGS) entry which is preliminary data.</text>
</comment>
<dbReference type="InterPro" id="IPR036116">
    <property type="entry name" value="FN3_sf"/>
</dbReference>
<dbReference type="EMBL" id="MNPL01024295">
    <property type="protein sequence ID" value="OQR68584.1"/>
    <property type="molecule type" value="Genomic_DNA"/>
</dbReference>
<dbReference type="PROSITE" id="PS50853">
    <property type="entry name" value="FN3"/>
    <property type="match status" value="1"/>
</dbReference>
<keyword evidence="3" id="KW-0393">Immunoglobulin domain</keyword>
<organism evidence="6 7">
    <name type="scientific">Tropilaelaps mercedesae</name>
    <dbReference type="NCBI Taxonomy" id="418985"/>
    <lineage>
        <taxon>Eukaryota</taxon>
        <taxon>Metazoa</taxon>
        <taxon>Ecdysozoa</taxon>
        <taxon>Arthropoda</taxon>
        <taxon>Chelicerata</taxon>
        <taxon>Arachnida</taxon>
        <taxon>Acari</taxon>
        <taxon>Parasitiformes</taxon>
        <taxon>Mesostigmata</taxon>
        <taxon>Gamasina</taxon>
        <taxon>Dermanyssoidea</taxon>
        <taxon>Laelapidae</taxon>
        <taxon>Tropilaelaps</taxon>
    </lineage>
</organism>
<dbReference type="InterPro" id="IPR013098">
    <property type="entry name" value="Ig_I-set"/>
</dbReference>
<keyword evidence="7" id="KW-1185">Reference proteome</keyword>
<dbReference type="InterPro" id="IPR003599">
    <property type="entry name" value="Ig_sub"/>
</dbReference>
<dbReference type="SUPFAM" id="SSF49265">
    <property type="entry name" value="Fibronectin type III"/>
    <property type="match status" value="1"/>
</dbReference>
<evidence type="ECO:0000256" key="2">
    <source>
        <dbReference type="ARBA" id="ARBA00023157"/>
    </source>
</evidence>
<dbReference type="GO" id="GO:0030154">
    <property type="term" value="P:cell differentiation"/>
    <property type="evidence" value="ECO:0007669"/>
    <property type="project" value="UniProtKB-ARBA"/>
</dbReference>
<dbReference type="PANTHER" id="PTHR13817">
    <property type="entry name" value="TITIN"/>
    <property type="match status" value="1"/>
</dbReference>
<feature type="domain" description="Ig-like" evidence="4">
    <location>
        <begin position="173"/>
        <end position="265"/>
    </location>
</feature>
<evidence type="ECO:0000313" key="6">
    <source>
        <dbReference type="EMBL" id="OQR68584.1"/>
    </source>
</evidence>
<dbReference type="InterPro" id="IPR003598">
    <property type="entry name" value="Ig_sub2"/>
</dbReference>
<dbReference type="PANTHER" id="PTHR13817:SF73">
    <property type="entry name" value="FIBRONECTIN TYPE-III DOMAIN-CONTAINING PROTEIN"/>
    <property type="match status" value="1"/>
</dbReference>
<proteinExistence type="predicted"/>
<dbReference type="SMART" id="SM00060">
    <property type="entry name" value="FN3"/>
    <property type="match status" value="1"/>
</dbReference>
<dbReference type="CDD" id="cd00063">
    <property type="entry name" value="FN3"/>
    <property type="match status" value="1"/>
</dbReference>
<sequence>MDATFVRARDRAQGTQIDNAEKLESLNTRRRTSGLNSGGLFSELNRPCRITSGRCERPIVATIVDVEQANAAFCSVAVPEEPEDIKALVLAPDAIVVSWRPPRRPNGLVQTYTVYGKLTDSSSQESFRRVSVPSGQLYHEMRNLRSGQRYEFWVTAATSVGEGPPSKRAVQTPDIKAAARVASFSRGVSVVQKQDIELDCRVAGLPLPQRTWKVNDRVIPSGSPRIKFLGTGAIRIESVKESDAANYSCHVTNSYGKDHVDYALTIASDPSTVRRSPNSLIRLRSS</sequence>
<dbReference type="STRING" id="418985.A0A1V9X503"/>
<name>A0A1V9X503_9ACAR</name>
<dbReference type="InParanoid" id="A0A1V9X503"/>
<dbReference type="InterPro" id="IPR013783">
    <property type="entry name" value="Ig-like_fold"/>
</dbReference>
<evidence type="ECO:0000259" key="4">
    <source>
        <dbReference type="PROSITE" id="PS50835"/>
    </source>
</evidence>
<dbReference type="Proteomes" id="UP000192247">
    <property type="component" value="Unassembled WGS sequence"/>
</dbReference>
<dbReference type="Gene3D" id="2.60.40.10">
    <property type="entry name" value="Immunoglobulins"/>
    <property type="match status" value="2"/>
</dbReference>
<dbReference type="InterPro" id="IPR050964">
    <property type="entry name" value="Striated_Muscle_Regulatory"/>
</dbReference>
<dbReference type="FunFam" id="2.60.40.10:FF:000032">
    <property type="entry name" value="palladin isoform X1"/>
    <property type="match status" value="1"/>
</dbReference>
<evidence type="ECO:0000256" key="3">
    <source>
        <dbReference type="ARBA" id="ARBA00023319"/>
    </source>
</evidence>
<dbReference type="GO" id="GO:0009653">
    <property type="term" value="P:anatomical structure morphogenesis"/>
    <property type="evidence" value="ECO:0007669"/>
    <property type="project" value="UniProtKB-ARBA"/>
</dbReference>
<evidence type="ECO:0000256" key="1">
    <source>
        <dbReference type="ARBA" id="ARBA00022737"/>
    </source>
</evidence>
<accession>A0A1V9X503</accession>
<dbReference type="SUPFAM" id="SSF48726">
    <property type="entry name" value="Immunoglobulin"/>
    <property type="match status" value="1"/>
</dbReference>
<keyword evidence="2" id="KW-1015">Disulfide bond</keyword>
<reference evidence="6 7" key="1">
    <citation type="journal article" date="2017" name="Gigascience">
        <title>Draft genome of the honey bee ectoparasitic mite, Tropilaelaps mercedesae, is shaped by the parasitic life history.</title>
        <authorList>
            <person name="Dong X."/>
            <person name="Armstrong S.D."/>
            <person name="Xia D."/>
            <person name="Makepeace B.L."/>
            <person name="Darby A.C."/>
            <person name="Kadowaki T."/>
        </authorList>
    </citation>
    <scope>NUCLEOTIDE SEQUENCE [LARGE SCALE GENOMIC DNA]</scope>
    <source>
        <strain evidence="6">Wuxi-XJTLU</strain>
    </source>
</reference>
<gene>
    <name evidence="6" type="ORF">BIW11_12816</name>
</gene>
<dbReference type="OrthoDB" id="10001713at2759"/>
<protein>
    <submittedName>
        <fullName evidence="6">Down syndrome cell adhesion molecule protein Dscam2-like</fullName>
    </submittedName>
</protein>
<dbReference type="InterPro" id="IPR003961">
    <property type="entry name" value="FN3_dom"/>
</dbReference>
<dbReference type="Pfam" id="PF07679">
    <property type="entry name" value="I-set"/>
    <property type="match status" value="1"/>
</dbReference>
<dbReference type="AlphaFoldDB" id="A0A1V9X503"/>
<evidence type="ECO:0000259" key="5">
    <source>
        <dbReference type="PROSITE" id="PS50853"/>
    </source>
</evidence>
<dbReference type="SMART" id="SM00409">
    <property type="entry name" value="IG"/>
    <property type="match status" value="1"/>
</dbReference>
<dbReference type="InterPro" id="IPR036179">
    <property type="entry name" value="Ig-like_dom_sf"/>
</dbReference>
<evidence type="ECO:0000313" key="7">
    <source>
        <dbReference type="Proteomes" id="UP000192247"/>
    </source>
</evidence>